<accession>A0A0R2JD75</accession>
<reference evidence="7 8" key="1">
    <citation type="journal article" date="2015" name="Genome Announc.">
        <title>Expanding the biotechnology potential of lactobacilli through comparative genomics of 213 strains and associated genera.</title>
        <authorList>
            <person name="Sun Z."/>
            <person name="Harris H.M."/>
            <person name="McCann A."/>
            <person name="Guo C."/>
            <person name="Argimon S."/>
            <person name="Zhang W."/>
            <person name="Yang X."/>
            <person name="Jeffery I.B."/>
            <person name="Cooney J.C."/>
            <person name="Kagawa T.F."/>
            <person name="Liu W."/>
            <person name="Song Y."/>
            <person name="Salvetti E."/>
            <person name="Wrobel A."/>
            <person name="Rasinkangas P."/>
            <person name="Parkhill J."/>
            <person name="Rea M.C."/>
            <person name="O'Sullivan O."/>
            <person name="Ritari J."/>
            <person name="Douillard F.P."/>
            <person name="Paul Ross R."/>
            <person name="Yang R."/>
            <person name="Briner A.E."/>
            <person name="Felis G.E."/>
            <person name="de Vos W.M."/>
            <person name="Barrangou R."/>
            <person name="Klaenhammer T.R."/>
            <person name="Caufield P.W."/>
            <person name="Cui Y."/>
            <person name="Zhang H."/>
            <person name="O'Toole P.W."/>
        </authorList>
    </citation>
    <scope>NUCLEOTIDE SEQUENCE [LARGE SCALE GENOMIC DNA]</scope>
    <source>
        <strain evidence="7 8">DSM 20593</strain>
    </source>
</reference>
<dbReference type="Gene3D" id="3.40.50.720">
    <property type="entry name" value="NAD(P)-binding Rossmann-like Domain"/>
    <property type="match status" value="2"/>
</dbReference>
<keyword evidence="3" id="KW-0520">NAD</keyword>
<sequence>MAKIFAYGIRDDEIPSLNGWKEEHPEVTVDYTQELLDPETAKLAEGYDAVNVYQQLDYTRETLAALHEVGINKMSLRNVGTDNIDMDAAREFGFQISNVPVYSPNAIAEHSMIQMSRLLRRTKALDAKIARHDLRWAPTIGREMRMQTIGIVGTGHIGRVAMKIAQGFGAKVIAYDLYKNDEVEAQGLYVDTLDELYAQADVISLYVPGVPANEHMINAESIAKMKDGVVIVNCSRGNLVDTDAVIAGLDSGKISDFAMDVYEDEVGLFNEDWEGKEFPDARIADLISRENVLVTPHTAFYTTKAVYEMVTQSMSASLDFINGVTPSIAVEY</sequence>
<evidence type="ECO:0000256" key="4">
    <source>
        <dbReference type="RuleBase" id="RU003719"/>
    </source>
</evidence>
<dbReference type="InterPro" id="IPR036291">
    <property type="entry name" value="NAD(P)-bd_dom_sf"/>
</dbReference>
<dbReference type="InterPro" id="IPR058205">
    <property type="entry name" value="D-LDH-like"/>
</dbReference>
<dbReference type="InterPro" id="IPR029752">
    <property type="entry name" value="D-isomer_DH_CS1"/>
</dbReference>
<organism evidence="7 8">
    <name type="scientific">Weissella kandleri</name>
    <dbReference type="NCBI Taxonomy" id="1616"/>
    <lineage>
        <taxon>Bacteria</taxon>
        <taxon>Bacillati</taxon>
        <taxon>Bacillota</taxon>
        <taxon>Bacilli</taxon>
        <taxon>Lactobacillales</taxon>
        <taxon>Lactobacillaceae</taxon>
        <taxon>Weissella</taxon>
    </lineage>
</organism>
<evidence type="ECO:0000256" key="1">
    <source>
        <dbReference type="ARBA" id="ARBA00005854"/>
    </source>
</evidence>
<dbReference type="InterPro" id="IPR006139">
    <property type="entry name" value="D-isomer_2_OHA_DH_cat_dom"/>
</dbReference>
<dbReference type="SUPFAM" id="SSF51735">
    <property type="entry name" value="NAD(P)-binding Rossmann-fold domains"/>
    <property type="match status" value="1"/>
</dbReference>
<evidence type="ECO:0008006" key="9">
    <source>
        <dbReference type="Google" id="ProtNLM"/>
    </source>
</evidence>
<keyword evidence="8" id="KW-1185">Reference proteome</keyword>
<name>A0A0R2JD75_9LACO</name>
<dbReference type="STRING" id="1616.IV73_GL000462"/>
<dbReference type="GO" id="GO:0051287">
    <property type="term" value="F:NAD binding"/>
    <property type="evidence" value="ECO:0007669"/>
    <property type="project" value="InterPro"/>
</dbReference>
<feature type="domain" description="D-isomer specific 2-hydroxyacid dehydrogenase catalytic" evidence="5">
    <location>
        <begin position="14"/>
        <end position="327"/>
    </location>
</feature>
<dbReference type="CDD" id="cd12186">
    <property type="entry name" value="LDH"/>
    <property type="match status" value="1"/>
</dbReference>
<dbReference type="RefSeq" id="WP_057754169.1">
    <property type="nucleotide sequence ID" value="NZ_JQBP01000002.1"/>
</dbReference>
<dbReference type="PANTHER" id="PTHR43026">
    <property type="entry name" value="2-HYDROXYACID DEHYDROGENASE HOMOLOG 1-RELATED"/>
    <property type="match status" value="1"/>
</dbReference>
<dbReference type="PANTHER" id="PTHR43026:SF1">
    <property type="entry name" value="2-HYDROXYACID DEHYDROGENASE HOMOLOG 1-RELATED"/>
    <property type="match status" value="1"/>
</dbReference>
<dbReference type="Pfam" id="PF00389">
    <property type="entry name" value="2-Hacid_dh"/>
    <property type="match status" value="1"/>
</dbReference>
<feature type="domain" description="D-isomer specific 2-hydroxyacid dehydrogenase NAD-binding" evidence="6">
    <location>
        <begin position="114"/>
        <end position="299"/>
    </location>
</feature>
<dbReference type="PROSITE" id="PS00671">
    <property type="entry name" value="D_2_HYDROXYACID_DH_3"/>
    <property type="match status" value="1"/>
</dbReference>
<evidence type="ECO:0000259" key="5">
    <source>
        <dbReference type="Pfam" id="PF00389"/>
    </source>
</evidence>
<gene>
    <name evidence="7" type="ORF">IV73_GL000462</name>
</gene>
<evidence type="ECO:0000256" key="2">
    <source>
        <dbReference type="ARBA" id="ARBA00023002"/>
    </source>
</evidence>
<proteinExistence type="inferred from homology"/>
<comment type="caution">
    <text evidence="7">The sequence shown here is derived from an EMBL/GenBank/DDBJ whole genome shotgun (WGS) entry which is preliminary data.</text>
</comment>
<dbReference type="SUPFAM" id="SSF52283">
    <property type="entry name" value="Formate/glycerate dehydrogenase catalytic domain-like"/>
    <property type="match status" value="1"/>
</dbReference>
<dbReference type="PATRIC" id="fig|1616.3.peg.478"/>
<dbReference type="Pfam" id="PF02826">
    <property type="entry name" value="2-Hacid_dh_C"/>
    <property type="match status" value="1"/>
</dbReference>
<dbReference type="PROSITE" id="PS00065">
    <property type="entry name" value="D_2_HYDROXYACID_DH_1"/>
    <property type="match status" value="1"/>
</dbReference>
<dbReference type="InterPro" id="IPR029753">
    <property type="entry name" value="D-isomer_DH_CS"/>
</dbReference>
<evidence type="ECO:0000313" key="7">
    <source>
        <dbReference type="EMBL" id="KRN75299.1"/>
    </source>
</evidence>
<comment type="similarity">
    <text evidence="1 4">Belongs to the D-isomer specific 2-hydroxyacid dehydrogenase family.</text>
</comment>
<dbReference type="AlphaFoldDB" id="A0A0R2JD75"/>
<dbReference type="InterPro" id="IPR006140">
    <property type="entry name" value="D-isomer_DH_NAD-bd"/>
</dbReference>
<dbReference type="EMBL" id="JQBP01000002">
    <property type="protein sequence ID" value="KRN75299.1"/>
    <property type="molecule type" value="Genomic_DNA"/>
</dbReference>
<evidence type="ECO:0000313" key="8">
    <source>
        <dbReference type="Proteomes" id="UP000051655"/>
    </source>
</evidence>
<dbReference type="Proteomes" id="UP000051655">
    <property type="component" value="Unassembled WGS sequence"/>
</dbReference>
<evidence type="ECO:0000256" key="3">
    <source>
        <dbReference type="ARBA" id="ARBA00023027"/>
    </source>
</evidence>
<dbReference type="GO" id="GO:0008720">
    <property type="term" value="F:D-lactate dehydrogenase (NAD+) activity"/>
    <property type="evidence" value="ECO:0007669"/>
    <property type="project" value="TreeGrafter"/>
</dbReference>
<keyword evidence="2 4" id="KW-0560">Oxidoreductase</keyword>
<dbReference type="OrthoDB" id="9805416at2"/>
<protein>
    <recommendedName>
        <fullName evidence="9">D-lactate dehydrogenase</fullName>
    </recommendedName>
</protein>
<evidence type="ECO:0000259" key="6">
    <source>
        <dbReference type="Pfam" id="PF02826"/>
    </source>
</evidence>